<proteinExistence type="predicted"/>
<feature type="compositionally biased region" description="Polar residues" evidence="1">
    <location>
        <begin position="977"/>
        <end position="986"/>
    </location>
</feature>
<feature type="compositionally biased region" description="Polar residues" evidence="1">
    <location>
        <begin position="50"/>
        <end position="72"/>
    </location>
</feature>
<feature type="region of interest" description="Disordered" evidence="1">
    <location>
        <begin position="1"/>
        <end position="346"/>
    </location>
</feature>
<feature type="compositionally biased region" description="Basic and acidic residues" evidence="1">
    <location>
        <begin position="73"/>
        <end position="107"/>
    </location>
</feature>
<feature type="compositionally biased region" description="Basic and acidic residues" evidence="1">
    <location>
        <begin position="492"/>
        <end position="505"/>
    </location>
</feature>
<sequence length="1470" mass="157121">MTSASQRMRKSSAPTRGLSSHQPAISSRDPHQLVAHLSGLHSSKGVKASNRLSGRPSSSAGEASSLVQSRPVTKSEQDEHEFAGWTREDAIERLTDSAEDRDVREDIIAGDAQVQQQASPSTSSSISRSMSFRRWGGGGEAQSAQPAKHAAKSSSASGGLSRFFSKRKPAQDAEQLVSRKTSAAHMSAAQSGRRASNPSGPVENDASVRTFEFPPRSSIASAKGLQEPGAAQAGPSVEGKRSTQGSHGPSKSVPVVDVAALQQTALKSDPDLRSTASGPSQPRQRPSKTSSVGSVQERRRRTSLAGRFGSLFIASNADAPPSTAQMASNDTPHSAPTHQQAHSASSIRTAFPARLRSLSFARRTGTTSNPTSPGRMSFFGFGDLAANAGTSDDGTRSDAASHRRKLSLRLRAPHLRAQEERMPLTPEIDSWRVPQRRASDEEKEELSYEEAIRVQRTSQEGVPAARSSSIDGWVEAPDDHEAHKRAPLPRGRSLDSARLLRDRPTLPRSSSHETQAGPQTAGSSPSNKRRAPPRFLETPDLAGPLDPRALMRQAGVSPLSSPNISVPGSRRTSEGAAKGQTIPDEASSTALLSDQIPLQADTQATPRASWQALQDVTPRRRQGADQMFDGLGLTFDERYDRVAAREAASANAKSSLEGHSGGADSLRRGRAFVADLSAWKWEGTRSEIDGSDGRNTPGTIDSRRRPDAPTPHQWAAERSNGSARTDMRPYSLISTDTDGGDTPIMKLRRLVVDTETEGEEASLFFRPPGTRSNSAPSSTRDVQSPRSSPDRESRTSTPPVPELTPAQAHAANIRRMHMQQGLEEDARTSPVDELAELRSGNVDHGRLARHKRTSTTLSAGGRSKRASTQESDAGATDTSALDAQVSQARRMAAVPLGRAKVAEWAGNAASSGSAVPRVWQAPQLEACRTTARDGATAPTPGGSPSTTAQSPEAPSQVILGPTQSPSSRSPIQPSGQVQRSAPTQVTLDEAARLGKAPSKRVRRSRSQPMSSSVYVPKTPTRGPAALSGLPTSNALPSLPALPPAPTSRISGKRNTSKGRRHGMASQTSSANQDERALETARTLRPSQSGNLREGTFTFRAEIPSQEKNPPATLLRSDTLRNKGSLRRGKSFATSEEAAQAMRQEQADREKRHREKEQKREERRRQDHAKRKQNDPLLATRLALMGLAGPMPVGEGSEAADDVASAATVAHDSPERMVTPLGWDLRREPLRPITVSSPPASNEEVLIAEAPSLRGELRQTSRSTPYSESILASTVDSRRSFKTAEEYVRRSVDGDSSDSEAETLHQRSAIAENSSRPVRDRAERVPTLVSPPPARPVSSATMATVTSTGTSFALLDFPKPPSRQAYAEVSDDGTVLSLAHLSSSRAIMNVAAGAARAHENAHPEREQGLPSTSPAYPKGRLLDLHGHARPVSGRLGDSPRGQVPELVSLGLPSPALRSQHASIISQNAPPP</sequence>
<feature type="region of interest" description="Disordered" evidence="1">
    <location>
        <begin position="904"/>
        <end position="1176"/>
    </location>
</feature>
<feature type="compositionally biased region" description="Polar residues" evidence="1">
    <location>
        <begin position="507"/>
        <end position="526"/>
    </location>
</feature>
<evidence type="ECO:0000256" key="1">
    <source>
        <dbReference type="SAM" id="MobiDB-lite"/>
    </source>
</evidence>
<feature type="region of interest" description="Disordered" evidence="1">
    <location>
        <begin position="1281"/>
        <end position="1339"/>
    </location>
</feature>
<protein>
    <submittedName>
        <fullName evidence="2">Uncharacterized protein</fullName>
    </submittedName>
</protein>
<dbReference type="EMBL" id="CCYA01000277">
    <property type="protein sequence ID" value="CEH19139.1"/>
    <property type="molecule type" value="Genomic_DNA"/>
</dbReference>
<feature type="compositionally biased region" description="Polar residues" evidence="1">
    <location>
        <begin position="770"/>
        <end position="787"/>
    </location>
</feature>
<feature type="compositionally biased region" description="Polar residues" evidence="1">
    <location>
        <begin position="322"/>
        <end position="346"/>
    </location>
</feature>
<dbReference type="Proteomes" id="UP000054845">
    <property type="component" value="Unassembled WGS sequence"/>
</dbReference>
<feature type="compositionally biased region" description="Low complexity" evidence="1">
    <location>
        <begin position="113"/>
        <end position="130"/>
    </location>
</feature>
<feature type="region of interest" description="Disordered" evidence="1">
    <location>
        <begin position="645"/>
        <end position="667"/>
    </location>
</feature>
<feature type="compositionally biased region" description="Basic and acidic residues" evidence="1">
    <location>
        <begin position="1281"/>
        <end position="1292"/>
    </location>
</feature>
<feature type="region of interest" description="Disordered" evidence="1">
    <location>
        <begin position="755"/>
        <end position="879"/>
    </location>
</feature>
<feature type="compositionally biased region" description="Polar residues" evidence="1">
    <location>
        <begin position="1"/>
        <end position="25"/>
    </location>
</feature>
<feature type="compositionally biased region" description="Low complexity" evidence="1">
    <location>
        <begin position="645"/>
        <end position="655"/>
    </location>
</feature>
<organism evidence="2 3">
    <name type="scientific">Ceraceosorus bombacis</name>
    <dbReference type="NCBI Taxonomy" id="401625"/>
    <lineage>
        <taxon>Eukaryota</taxon>
        <taxon>Fungi</taxon>
        <taxon>Dikarya</taxon>
        <taxon>Basidiomycota</taxon>
        <taxon>Ustilaginomycotina</taxon>
        <taxon>Exobasidiomycetes</taxon>
        <taxon>Ceraceosorales</taxon>
        <taxon>Ceraceosoraceae</taxon>
        <taxon>Ceraceosorus</taxon>
    </lineage>
</organism>
<feature type="region of interest" description="Disordered" evidence="1">
    <location>
        <begin position="417"/>
        <end position="624"/>
    </location>
</feature>
<evidence type="ECO:0000313" key="2">
    <source>
        <dbReference type="EMBL" id="CEH19139.1"/>
    </source>
</evidence>
<feature type="compositionally biased region" description="Polar residues" evidence="1">
    <location>
        <begin position="455"/>
        <end position="470"/>
    </location>
</feature>
<feature type="compositionally biased region" description="Basic and acidic residues" evidence="1">
    <location>
        <begin position="1144"/>
        <end position="1164"/>
    </location>
</feature>
<feature type="compositionally biased region" description="Basic and acidic residues" evidence="1">
    <location>
        <begin position="1395"/>
        <end position="1406"/>
    </location>
</feature>
<feature type="compositionally biased region" description="Polar residues" evidence="1">
    <location>
        <begin position="188"/>
        <end position="199"/>
    </location>
</feature>
<reference evidence="2 3" key="1">
    <citation type="submission" date="2014-09" db="EMBL/GenBank/DDBJ databases">
        <authorList>
            <person name="Magalhaes I.L.F."/>
            <person name="Oliveira U."/>
            <person name="Santos F.R."/>
            <person name="Vidigal T.H.D.A."/>
            <person name="Brescovit A.D."/>
            <person name="Santos A.J."/>
        </authorList>
    </citation>
    <scope>NUCLEOTIDE SEQUENCE [LARGE SCALE GENOMIC DNA]</scope>
</reference>
<feature type="region of interest" description="Disordered" evidence="1">
    <location>
        <begin position="1394"/>
        <end position="1451"/>
    </location>
</feature>
<feature type="compositionally biased region" description="Basic residues" evidence="1">
    <location>
        <begin position="1050"/>
        <end position="1062"/>
    </location>
</feature>
<accession>A0A0P1BS42</accession>
<dbReference type="OrthoDB" id="10335660at2759"/>
<feature type="region of interest" description="Disordered" evidence="1">
    <location>
        <begin position="683"/>
        <end position="743"/>
    </location>
</feature>
<feature type="compositionally biased region" description="Polar residues" evidence="1">
    <location>
        <begin position="274"/>
        <end position="294"/>
    </location>
</feature>
<feature type="compositionally biased region" description="Low complexity" evidence="1">
    <location>
        <begin position="141"/>
        <end position="161"/>
    </location>
</feature>
<keyword evidence="3" id="KW-1185">Reference proteome</keyword>
<feature type="compositionally biased region" description="Low complexity" evidence="1">
    <location>
        <begin position="934"/>
        <end position="951"/>
    </location>
</feature>
<feature type="compositionally biased region" description="Polar residues" evidence="1">
    <location>
        <begin position="600"/>
        <end position="614"/>
    </location>
</feature>
<name>A0A0P1BS42_9BASI</name>
<feature type="compositionally biased region" description="Low complexity" evidence="1">
    <location>
        <begin position="1029"/>
        <end position="1038"/>
    </location>
</feature>
<feature type="compositionally biased region" description="Polar residues" evidence="1">
    <location>
        <begin position="866"/>
        <end position="879"/>
    </location>
</feature>
<feature type="compositionally biased region" description="Basic and acidic residues" evidence="1">
    <location>
        <begin position="683"/>
        <end position="692"/>
    </location>
</feature>
<feature type="compositionally biased region" description="Low complexity" evidence="1">
    <location>
        <begin position="963"/>
        <end position="976"/>
    </location>
</feature>
<evidence type="ECO:0000313" key="3">
    <source>
        <dbReference type="Proteomes" id="UP000054845"/>
    </source>
</evidence>